<dbReference type="AlphaFoldDB" id="A0A0K2T604"/>
<name>A0A0K2T604_LEPSM</name>
<sequence>MKHIIFKVSLKQYYCYSSKH</sequence>
<evidence type="ECO:0000313" key="1">
    <source>
        <dbReference type="EMBL" id="CDW21012.1"/>
    </source>
</evidence>
<protein>
    <submittedName>
        <fullName evidence="1">Uncharacterized protein</fullName>
    </submittedName>
</protein>
<reference evidence="1" key="1">
    <citation type="submission" date="2014-05" db="EMBL/GenBank/DDBJ databases">
        <authorList>
            <person name="Chronopoulou M."/>
        </authorList>
    </citation>
    <scope>NUCLEOTIDE SEQUENCE</scope>
    <source>
        <tissue evidence="1">Whole organism</tissue>
    </source>
</reference>
<organism evidence="1">
    <name type="scientific">Lepeophtheirus salmonis</name>
    <name type="common">Salmon louse</name>
    <name type="synonym">Caligus salmonis</name>
    <dbReference type="NCBI Taxonomy" id="72036"/>
    <lineage>
        <taxon>Eukaryota</taxon>
        <taxon>Metazoa</taxon>
        <taxon>Ecdysozoa</taxon>
        <taxon>Arthropoda</taxon>
        <taxon>Crustacea</taxon>
        <taxon>Multicrustacea</taxon>
        <taxon>Hexanauplia</taxon>
        <taxon>Copepoda</taxon>
        <taxon>Siphonostomatoida</taxon>
        <taxon>Caligidae</taxon>
        <taxon>Lepeophtheirus</taxon>
    </lineage>
</organism>
<dbReference type="EMBL" id="HACA01003651">
    <property type="protein sequence ID" value="CDW21012.1"/>
    <property type="molecule type" value="Transcribed_RNA"/>
</dbReference>
<proteinExistence type="predicted"/>
<accession>A0A0K2T604</accession>